<protein>
    <submittedName>
        <fullName evidence="2">Uncharacterized protein</fullName>
    </submittedName>
</protein>
<evidence type="ECO:0000313" key="2">
    <source>
        <dbReference type="EMBL" id="CAF1115167.1"/>
    </source>
</evidence>
<evidence type="ECO:0000313" key="1">
    <source>
        <dbReference type="EMBL" id="CAF0793608.1"/>
    </source>
</evidence>
<evidence type="ECO:0000313" key="3">
    <source>
        <dbReference type="Proteomes" id="UP000663828"/>
    </source>
</evidence>
<dbReference type="Proteomes" id="UP000663828">
    <property type="component" value="Unassembled WGS sequence"/>
</dbReference>
<dbReference type="EMBL" id="CAJNOJ010000012">
    <property type="protein sequence ID" value="CAF0793608.1"/>
    <property type="molecule type" value="Genomic_DNA"/>
</dbReference>
<dbReference type="OrthoDB" id="423541at2759"/>
<gene>
    <name evidence="1" type="ORF">EDS130_LOCUS4472</name>
    <name evidence="2" type="ORF">XAT740_LOCUS19077</name>
</gene>
<organism evidence="2 3">
    <name type="scientific">Adineta ricciae</name>
    <name type="common">Rotifer</name>
    <dbReference type="NCBI Taxonomy" id="249248"/>
    <lineage>
        <taxon>Eukaryota</taxon>
        <taxon>Metazoa</taxon>
        <taxon>Spiralia</taxon>
        <taxon>Gnathifera</taxon>
        <taxon>Rotifera</taxon>
        <taxon>Eurotatoria</taxon>
        <taxon>Bdelloidea</taxon>
        <taxon>Adinetida</taxon>
        <taxon>Adinetidae</taxon>
        <taxon>Adineta</taxon>
    </lineage>
</organism>
<dbReference type="AlphaFoldDB" id="A0A814Q615"/>
<dbReference type="EMBL" id="CAJNOR010001292">
    <property type="protein sequence ID" value="CAF1115167.1"/>
    <property type="molecule type" value="Genomic_DNA"/>
</dbReference>
<keyword evidence="3" id="KW-1185">Reference proteome</keyword>
<accession>A0A814Q615</accession>
<name>A0A814Q615_ADIRI</name>
<reference evidence="2" key="1">
    <citation type="submission" date="2021-02" db="EMBL/GenBank/DDBJ databases">
        <authorList>
            <person name="Nowell W R."/>
        </authorList>
    </citation>
    <scope>NUCLEOTIDE SEQUENCE</scope>
</reference>
<dbReference type="Proteomes" id="UP000663852">
    <property type="component" value="Unassembled WGS sequence"/>
</dbReference>
<sequence length="67" mass="8023">MPMYLRTIYALRQLRKHEDDLPEYVANPELFEREAMKSRLLPPPVTKRVTFDAPPRINFPFNSTLYQ</sequence>
<proteinExistence type="predicted"/>
<comment type="caution">
    <text evidence="2">The sequence shown here is derived from an EMBL/GenBank/DDBJ whole genome shotgun (WGS) entry which is preliminary data.</text>
</comment>